<gene>
    <name evidence="2" type="ORF">VFH_III005120</name>
</gene>
<evidence type="ECO:0000313" key="3">
    <source>
        <dbReference type="Proteomes" id="UP001157006"/>
    </source>
</evidence>
<reference evidence="2 3" key="1">
    <citation type="submission" date="2023-01" db="EMBL/GenBank/DDBJ databases">
        <authorList>
            <person name="Kreplak J."/>
        </authorList>
    </citation>
    <scope>NUCLEOTIDE SEQUENCE [LARGE SCALE GENOMIC DNA]</scope>
</reference>
<dbReference type="AlphaFoldDB" id="A0AAV0ZYF8"/>
<keyword evidence="3" id="KW-1185">Reference proteome</keyword>
<sequence>MIRSKGEANASLATRESSRIQSYPNTESLSTTSTFKIHFKSDAELENELTRELTPGVFIMVEPHGGMRRSFLAQLSRVQLRGSRIDFGTDLKGMKMESLMRVTLSELPTPTKHPRGRKKTLRHLIGI</sequence>
<protein>
    <recommendedName>
        <fullName evidence="4">PilZ domain-containing protein</fullName>
    </recommendedName>
</protein>
<evidence type="ECO:0000256" key="1">
    <source>
        <dbReference type="SAM" id="MobiDB-lite"/>
    </source>
</evidence>
<dbReference type="Proteomes" id="UP001157006">
    <property type="component" value="Chromosome 3"/>
</dbReference>
<accession>A0AAV0ZYF8</accession>
<feature type="region of interest" description="Disordered" evidence="1">
    <location>
        <begin position="1"/>
        <end position="31"/>
    </location>
</feature>
<evidence type="ECO:0008006" key="4">
    <source>
        <dbReference type="Google" id="ProtNLM"/>
    </source>
</evidence>
<proteinExistence type="predicted"/>
<evidence type="ECO:0000313" key="2">
    <source>
        <dbReference type="EMBL" id="CAI8601650.1"/>
    </source>
</evidence>
<dbReference type="EMBL" id="OX451738">
    <property type="protein sequence ID" value="CAI8601650.1"/>
    <property type="molecule type" value="Genomic_DNA"/>
</dbReference>
<organism evidence="2 3">
    <name type="scientific">Vicia faba</name>
    <name type="common">Broad bean</name>
    <name type="synonym">Faba vulgaris</name>
    <dbReference type="NCBI Taxonomy" id="3906"/>
    <lineage>
        <taxon>Eukaryota</taxon>
        <taxon>Viridiplantae</taxon>
        <taxon>Streptophyta</taxon>
        <taxon>Embryophyta</taxon>
        <taxon>Tracheophyta</taxon>
        <taxon>Spermatophyta</taxon>
        <taxon>Magnoliopsida</taxon>
        <taxon>eudicotyledons</taxon>
        <taxon>Gunneridae</taxon>
        <taxon>Pentapetalae</taxon>
        <taxon>rosids</taxon>
        <taxon>fabids</taxon>
        <taxon>Fabales</taxon>
        <taxon>Fabaceae</taxon>
        <taxon>Papilionoideae</taxon>
        <taxon>50 kb inversion clade</taxon>
        <taxon>NPAAA clade</taxon>
        <taxon>Hologalegina</taxon>
        <taxon>IRL clade</taxon>
        <taxon>Fabeae</taxon>
        <taxon>Vicia</taxon>
    </lineage>
</organism>
<feature type="compositionally biased region" description="Polar residues" evidence="1">
    <location>
        <begin position="11"/>
        <end position="31"/>
    </location>
</feature>
<name>A0AAV0ZYF8_VICFA</name>